<organism evidence="5 6">
    <name type="scientific">Rhodospirillum centenum (strain ATCC 51521 / SW)</name>
    <dbReference type="NCBI Taxonomy" id="414684"/>
    <lineage>
        <taxon>Bacteria</taxon>
        <taxon>Pseudomonadati</taxon>
        <taxon>Pseudomonadota</taxon>
        <taxon>Alphaproteobacteria</taxon>
        <taxon>Rhodospirillales</taxon>
        <taxon>Rhodospirillaceae</taxon>
        <taxon>Rhodospirillum</taxon>
    </lineage>
</organism>
<dbReference type="Pfam" id="PF01734">
    <property type="entry name" value="Patatin"/>
    <property type="match status" value="1"/>
</dbReference>
<dbReference type="PROSITE" id="PS51635">
    <property type="entry name" value="PNPLA"/>
    <property type="match status" value="1"/>
</dbReference>
<keyword evidence="2" id="KW-0378">Hydrolase</keyword>
<protein>
    <submittedName>
        <fullName evidence="5">Conserved domain protein</fullName>
    </submittedName>
</protein>
<evidence type="ECO:0000259" key="4">
    <source>
        <dbReference type="PROSITE" id="PS51635"/>
    </source>
</evidence>
<comment type="caution">
    <text evidence="2">Lacks conserved residue(s) required for the propagation of feature annotation.</text>
</comment>
<keyword evidence="2" id="KW-0442">Lipid degradation</keyword>
<dbReference type="InterPro" id="IPR016035">
    <property type="entry name" value="Acyl_Trfase/lysoPLipase"/>
</dbReference>
<reference evidence="5 6" key="1">
    <citation type="journal article" date="2010" name="BMC Genomics">
        <title>Metabolic flexibility revealed in the genome of the cyst-forming alpha-1 proteobacterium Rhodospirillum centenum.</title>
        <authorList>
            <person name="Lu Y.K."/>
            <person name="Marden J."/>
            <person name="Han M."/>
            <person name="Swingley W.D."/>
            <person name="Mastrian S.D."/>
            <person name="Chowdhury S.R."/>
            <person name="Hao J."/>
            <person name="Helmy T."/>
            <person name="Kim S."/>
            <person name="Kurdoglu A.A."/>
            <person name="Matthies H.J."/>
            <person name="Rollo D."/>
            <person name="Stothard P."/>
            <person name="Blankenship R.E."/>
            <person name="Bauer C.E."/>
            <person name="Touchman J.W."/>
        </authorList>
    </citation>
    <scope>NUCLEOTIDE SEQUENCE [LARGE SCALE GENOMIC DNA]</scope>
    <source>
        <strain evidence="6">ATCC 51521 / SW</strain>
    </source>
</reference>
<dbReference type="InterPro" id="IPR024282">
    <property type="entry name" value="DUF3376"/>
</dbReference>
<dbReference type="SUPFAM" id="SSF52151">
    <property type="entry name" value="FabD/lysophospholipase-like"/>
    <property type="match status" value="1"/>
</dbReference>
<dbReference type="Proteomes" id="UP000001591">
    <property type="component" value="Chromosome"/>
</dbReference>
<evidence type="ECO:0000256" key="2">
    <source>
        <dbReference type="PROSITE-ProRule" id="PRU01161"/>
    </source>
</evidence>
<dbReference type="EMBL" id="CP000613">
    <property type="protein sequence ID" value="ACJ00336.1"/>
    <property type="molecule type" value="Genomic_DNA"/>
</dbReference>
<accession>B6IVL2</accession>
<dbReference type="eggNOG" id="COG1752">
    <property type="taxonomic scope" value="Bacteria"/>
</dbReference>
<feature type="short sequence motif" description="GXSXG" evidence="2">
    <location>
        <begin position="90"/>
        <end position="94"/>
    </location>
</feature>
<proteinExistence type="predicted"/>
<dbReference type="Pfam" id="PF11856">
    <property type="entry name" value="DUF3376"/>
    <property type="match status" value="1"/>
</dbReference>
<dbReference type="InterPro" id="IPR002641">
    <property type="entry name" value="PNPLA_dom"/>
</dbReference>
<dbReference type="STRING" id="414684.RC1_2968"/>
<keyword evidence="1 2" id="KW-0443">Lipid metabolism</keyword>
<feature type="domain" description="PNPLA" evidence="4">
    <location>
        <begin position="10"/>
        <end position="342"/>
    </location>
</feature>
<dbReference type="KEGG" id="rce:RC1_2968"/>
<dbReference type="HOGENOM" id="CLU_018286_0_0_5"/>
<evidence type="ECO:0000313" key="5">
    <source>
        <dbReference type="EMBL" id="ACJ00336.1"/>
    </source>
</evidence>
<evidence type="ECO:0000256" key="1">
    <source>
        <dbReference type="ARBA" id="ARBA00023098"/>
    </source>
</evidence>
<dbReference type="Gene3D" id="3.40.1090.10">
    <property type="entry name" value="Cytosolic phospholipase A2 catalytic domain"/>
    <property type="match status" value="1"/>
</dbReference>
<dbReference type="AlphaFoldDB" id="B6IVL2"/>
<feature type="active site" description="Proton acceptor" evidence="2">
    <location>
        <position position="329"/>
    </location>
</feature>
<evidence type="ECO:0000256" key="3">
    <source>
        <dbReference type="SAM" id="MobiDB-lite"/>
    </source>
</evidence>
<dbReference type="GO" id="GO:0016787">
    <property type="term" value="F:hydrolase activity"/>
    <property type="evidence" value="ECO:0007669"/>
    <property type="project" value="UniProtKB-UniRule"/>
</dbReference>
<feature type="region of interest" description="Disordered" evidence="3">
    <location>
        <begin position="40"/>
        <end position="60"/>
    </location>
</feature>
<feature type="active site" description="Nucleophile" evidence="2">
    <location>
        <position position="92"/>
    </location>
</feature>
<dbReference type="GO" id="GO:0016042">
    <property type="term" value="P:lipid catabolic process"/>
    <property type="evidence" value="ECO:0007669"/>
    <property type="project" value="UniProtKB-UniRule"/>
</dbReference>
<gene>
    <name evidence="5" type="ordered locus">RC1_2968</name>
</gene>
<evidence type="ECO:0000313" key="6">
    <source>
        <dbReference type="Proteomes" id="UP000001591"/>
    </source>
</evidence>
<name>B6IVL2_RHOCS</name>
<keyword evidence="6" id="KW-1185">Reference proteome</keyword>
<dbReference type="RefSeq" id="WP_012568116.1">
    <property type="nucleotide sequence ID" value="NC_011420.2"/>
</dbReference>
<dbReference type="InterPro" id="IPR019894">
    <property type="entry name" value="Patatin-related_protein"/>
</dbReference>
<sequence>MKEKELRIALVCYGGVSLAVYMHGVTKELLTLVKASQRRHAPGDGTGDAPGDGSTASIGPPAGSGAVYLDLLERIGRRLDLRVVVDAVAGSSAGGINGVFLARGLAHDLPLDPLTDLWLENADVTRLLAPDRRARAWSKWFLRPLLWLALGRSRSLAPDAEARGKLSLFVRSRWFQPPFSGDRLLEMLLEAACAMGVPATPAASLLPPGMPLSLIVTVTDFHGFRQIIAAHDPPLIEEREHRRLFRFEYRRPAEGEGITDFDLDSVPGLAFAARATASFPGAFPPAQLAQLDRVLAAAGLDWPARARFLEVCFPAPEAGGDPAQASLIDGSVLNNKPFAAALAAIAGRPAFREVDRRIVYVDPNPAPPGDNGRRAPPGFFRTLKGALSDIPRNEPVRDELAAIAERNARVARLRGVLEGARPRVEALVARVLGGTPPEAPTYAQMRGWRDAAGSLAAADAGFAYEAYLRLKIGRVLDGLAALLARLAGLDPDGEAVPRLRRALDAWAASRGITADATGGGSDAAGAEPPWVGFLRDFDVEFRRRRLRFVVREVNRLYGLAGDGGFAETRPQDLDELKSALYGTLEGLHVLAEGLPLGPEERALAARAVVAANGPPDPDLLDRVLRAVAVALDLEGQSRRTDELFCLMGLNYLGAAARAELFTAYVGFAFWDVLAFATSGWRELEEFHEIKVDRIGPPDARLLRAAGAPLRLQGARLNSFGAFFSRHDREHDYLLGRLHAAERAIDLLADAAGPGVLDAGTVAAAKHRAFRAVLEGERCRLGRRVLALAESWVAAAAAAGA</sequence>
<dbReference type="NCBIfam" id="TIGR03607">
    <property type="entry name" value="patatin-like protein"/>
    <property type="match status" value="1"/>
</dbReference>